<dbReference type="Proteomes" id="UP000521676">
    <property type="component" value="Unassembled WGS sequence"/>
</dbReference>
<name>A0A8T7M2C6_9CHLR</name>
<dbReference type="InterPro" id="IPR004518">
    <property type="entry name" value="MazG-like_dom"/>
</dbReference>
<evidence type="ECO:0000313" key="5">
    <source>
        <dbReference type="Proteomes" id="UP001431572"/>
    </source>
</evidence>
<dbReference type="Proteomes" id="UP001431572">
    <property type="component" value="Chromosome 1"/>
</dbReference>
<dbReference type="Pfam" id="PF03819">
    <property type="entry name" value="MazG"/>
    <property type="match status" value="1"/>
</dbReference>
<accession>A0A8T7M2C6</accession>
<protein>
    <recommendedName>
        <fullName evidence="1">NTP pyrophosphohydrolase MazG-like domain-containing protein</fullName>
    </recommendedName>
</protein>
<dbReference type="EMBL" id="JACATZ010000001">
    <property type="protein sequence ID" value="NWJ46549.1"/>
    <property type="molecule type" value="Genomic_DNA"/>
</dbReference>
<feature type="domain" description="NTP pyrophosphohydrolase MazG-like" evidence="1">
    <location>
        <begin position="28"/>
        <end position="96"/>
    </location>
</feature>
<gene>
    <name evidence="2" type="ORF">HXX08_11775</name>
    <name evidence="3" type="ORF">OZ401_001698</name>
</gene>
<organism evidence="2 4">
    <name type="scientific">Candidatus Chlorohelix allophototropha</name>
    <dbReference type="NCBI Taxonomy" id="3003348"/>
    <lineage>
        <taxon>Bacteria</taxon>
        <taxon>Bacillati</taxon>
        <taxon>Chloroflexota</taxon>
        <taxon>Chloroflexia</taxon>
        <taxon>Candidatus Chloroheliales</taxon>
        <taxon>Candidatus Chloroheliaceae</taxon>
        <taxon>Candidatus Chlorohelix</taxon>
    </lineage>
</organism>
<dbReference type="AlphaFoldDB" id="A0A8T7M2C6"/>
<dbReference type="EMBL" id="CP128399">
    <property type="protein sequence ID" value="WJW65918.1"/>
    <property type="molecule type" value="Genomic_DNA"/>
</dbReference>
<proteinExistence type="predicted"/>
<sequence>MKTIAERQREAAQMLGDDLKHPRVGAVLGLVEELGELVKEVMECEIYGVDNPELRHKMGDEVADVLFSLFEVCSAYNLELEEVYDRKLDKIRGKLPEWQLKYAEGLRRVRARLD</sequence>
<reference evidence="3" key="2">
    <citation type="journal article" date="2024" name="Nature">
        <title>Anoxygenic phototroph of the Chloroflexota uses a type I reaction centre.</title>
        <authorList>
            <person name="Tsuji J.M."/>
            <person name="Shaw N.A."/>
            <person name="Nagashima S."/>
            <person name="Venkiteswaran J.J."/>
            <person name="Schiff S.L."/>
            <person name="Watanabe T."/>
            <person name="Fukui M."/>
            <person name="Hanada S."/>
            <person name="Tank M."/>
            <person name="Neufeld J.D."/>
        </authorList>
    </citation>
    <scope>NUCLEOTIDE SEQUENCE</scope>
    <source>
        <strain evidence="3">L227-S17</strain>
    </source>
</reference>
<evidence type="ECO:0000313" key="3">
    <source>
        <dbReference type="EMBL" id="WJW65918.1"/>
    </source>
</evidence>
<dbReference type="SUPFAM" id="SSF101386">
    <property type="entry name" value="all-alpha NTP pyrophosphatases"/>
    <property type="match status" value="1"/>
</dbReference>
<evidence type="ECO:0000313" key="4">
    <source>
        <dbReference type="Proteomes" id="UP000521676"/>
    </source>
</evidence>
<reference evidence="2 4" key="1">
    <citation type="submission" date="2020-06" db="EMBL/GenBank/DDBJ databases">
        <title>Anoxygenic phototrophic Chloroflexota member uses a Type I reaction center.</title>
        <authorList>
            <person name="Tsuji J.M."/>
            <person name="Shaw N.A."/>
            <person name="Nagashima S."/>
            <person name="Venkiteswaran J."/>
            <person name="Schiff S.L."/>
            <person name="Hanada S."/>
            <person name="Tank M."/>
            <person name="Neufeld J.D."/>
        </authorList>
    </citation>
    <scope>NUCLEOTIDE SEQUENCE [LARGE SCALE GENOMIC DNA]</scope>
    <source>
        <strain evidence="2">L227-S17</strain>
    </source>
</reference>
<dbReference type="RefSeq" id="WP_341467805.1">
    <property type="nucleotide sequence ID" value="NZ_CP128399.1"/>
</dbReference>
<keyword evidence="5" id="KW-1185">Reference proteome</keyword>
<evidence type="ECO:0000259" key="1">
    <source>
        <dbReference type="Pfam" id="PF03819"/>
    </source>
</evidence>
<evidence type="ECO:0000313" key="2">
    <source>
        <dbReference type="EMBL" id="NWJ46549.1"/>
    </source>
</evidence>
<dbReference type="Gene3D" id="1.10.287.1080">
    <property type="entry name" value="MazG-like"/>
    <property type="match status" value="1"/>
</dbReference>